<accession>A0A4Y7WWA5</accession>
<dbReference type="EMBL" id="LILD01000001">
    <property type="protein sequence ID" value="KOO37872.1"/>
    <property type="molecule type" value="Genomic_DNA"/>
</dbReference>
<name>A0A0M0KH08_ALKHA</name>
<gene>
    <name evidence="1" type="ORF">AMD02_02660</name>
</gene>
<evidence type="ECO:0000313" key="1">
    <source>
        <dbReference type="EMBL" id="KOO37872.1"/>
    </source>
</evidence>
<dbReference type="RefSeq" id="WP_053430364.1">
    <property type="nucleotide sequence ID" value="NZ_CP040441.1"/>
</dbReference>
<proteinExistence type="predicted"/>
<dbReference type="AlphaFoldDB" id="A0A0M0KH08"/>
<dbReference type="GeneID" id="87598951"/>
<accession>A0A0M0KH08</accession>
<reference evidence="1" key="1">
    <citation type="submission" date="2015-08" db="EMBL/GenBank/DDBJ databases">
        <title>Complete DNA Sequence of Pseudomonas syringae pv. actinidiae, the Causal Agent of Kiwifruit Canker Disease.</title>
        <authorList>
            <person name="Rikkerink E.H.A."/>
            <person name="Fineran P.C."/>
        </authorList>
    </citation>
    <scope>NUCLEOTIDE SEQUENCE</scope>
    <source>
        <strain evidence="1">DSM 13666</strain>
    </source>
</reference>
<organism evidence="1">
    <name type="scientific">Halalkalibacterium halodurans</name>
    <name type="common">Bacillus halodurans</name>
    <dbReference type="NCBI Taxonomy" id="86665"/>
    <lineage>
        <taxon>Bacteria</taxon>
        <taxon>Bacillati</taxon>
        <taxon>Bacillota</taxon>
        <taxon>Bacilli</taxon>
        <taxon>Bacillales</taxon>
        <taxon>Bacillaceae</taxon>
        <taxon>Halalkalibacterium (ex Joshi et al. 2022)</taxon>
    </lineage>
</organism>
<dbReference type="PATRIC" id="fig|136160.3.peg.755"/>
<comment type="caution">
    <text evidence="1">The sequence shown here is derived from an EMBL/GenBank/DDBJ whole genome shotgun (WGS) entry which is preliminary data.</text>
</comment>
<sequence>MDVIPFENTWPYERMSGDIYFDECPFCGERHVLTSMSLEALELAKEGVKVSINLPCCRGRLTVLEADDDYLWTNQALRK</sequence>
<protein>
    <submittedName>
        <fullName evidence="1">Uncharacterized protein</fullName>
    </submittedName>
</protein>